<dbReference type="SUPFAM" id="SSF57850">
    <property type="entry name" value="RING/U-box"/>
    <property type="match status" value="1"/>
</dbReference>
<evidence type="ECO:0000256" key="1">
    <source>
        <dbReference type="ARBA" id="ARBA00004123"/>
    </source>
</evidence>
<evidence type="ECO:0000256" key="7">
    <source>
        <dbReference type="ARBA" id="ARBA00023015"/>
    </source>
</evidence>
<comment type="subcellular location">
    <subcellularLocation>
        <location evidence="1">Nucleus</location>
    </subcellularLocation>
</comment>
<dbReference type="InterPro" id="IPR000967">
    <property type="entry name" value="Znf_NFX1"/>
</dbReference>
<organism evidence="14 15">
    <name type="scientific">Sporothrix stenoceras</name>
    <dbReference type="NCBI Taxonomy" id="5173"/>
    <lineage>
        <taxon>Eukaryota</taxon>
        <taxon>Fungi</taxon>
        <taxon>Dikarya</taxon>
        <taxon>Ascomycota</taxon>
        <taxon>Pezizomycotina</taxon>
        <taxon>Sordariomycetes</taxon>
        <taxon>Sordariomycetidae</taxon>
        <taxon>Ophiostomatales</taxon>
        <taxon>Ophiostomataceae</taxon>
        <taxon>Sporothrix</taxon>
    </lineage>
</organism>
<keyword evidence="5 10" id="KW-0863">Zinc-finger</keyword>
<keyword evidence="7" id="KW-0805">Transcription regulation</keyword>
<feature type="domain" description="RING-type" evidence="12">
    <location>
        <begin position="210"/>
        <end position="261"/>
    </location>
</feature>
<dbReference type="Pfam" id="PF01424">
    <property type="entry name" value="R3H"/>
    <property type="match status" value="1"/>
</dbReference>
<reference evidence="14 15" key="1">
    <citation type="journal article" date="2024" name="IMA Fungus">
        <title>IMA Genome - F19 : A genome assembly and annotation guide to empower mycologists, including annotated draft genome sequences of Ceratocystis pirilliformis, Diaporthe australafricana, Fusarium ophioides, Paecilomyces lecythidis, and Sporothrix stenoceras.</title>
        <authorList>
            <person name="Aylward J."/>
            <person name="Wilson A.M."/>
            <person name="Visagie C.M."/>
            <person name="Spraker J."/>
            <person name="Barnes I."/>
            <person name="Buitendag C."/>
            <person name="Ceriani C."/>
            <person name="Del Mar Angel L."/>
            <person name="du Plessis D."/>
            <person name="Fuchs T."/>
            <person name="Gasser K."/>
            <person name="Kramer D."/>
            <person name="Li W."/>
            <person name="Munsamy K."/>
            <person name="Piso A."/>
            <person name="Price J.L."/>
            <person name="Sonnekus B."/>
            <person name="Thomas C."/>
            <person name="van der Nest A."/>
            <person name="van Dijk A."/>
            <person name="van Heerden A."/>
            <person name="van Vuuren N."/>
            <person name="Yilmaz N."/>
            <person name="Duong T.A."/>
            <person name="van der Merwe N.A."/>
            <person name="Wingfield M.J."/>
            <person name="Wingfield B.D."/>
        </authorList>
    </citation>
    <scope>NUCLEOTIDE SEQUENCE [LARGE SCALE GENOMIC DNA]</scope>
    <source>
        <strain evidence="14 15">CMW 5346</strain>
    </source>
</reference>
<dbReference type="Proteomes" id="UP001583186">
    <property type="component" value="Unassembled WGS sequence"/>
</dbReference>
<dbReference type="SMART" id="SM00438">
    <property type="entry name" value="ZnF_NFX"/>
    <property type="match status" value="7"/>
</dbReference>
<feature type="compositionally biased region" description="Polar residues" evidence="11">
    <location>
        <begin position="1205"/>
        <end position="1214"/>
    </location>
</feature>
<dbReference type="Pfam" id="PF01422">
    <property type="entry name" value="zf-NF-X1"/>
    <property type="match status" value="7"/>
</dbReference>
<dbReference type="InterPro" id="IPR001841">
    <property type="entry name" value="Znf_RING"/>
</dbReference>
<protein>
    <submittedName>
        <fullName evidence="14">FKBP12-associated protein</fullName>
    </submittedName>
</protein>
<dbReference type="PROSITE" id="PS50089">
    <property type="entry name" value="ZF_RING_2"/>
    <property type="match status" value="1"/>
</dbReference>
<dbReference type="EMBL" id="JAWCUI010000036">
    <property type="protein sequence ID" value="KAL1893778.1"/>
    <property type="molecule type" value="Genomic_DNA"/>
</dbReference>
<dbReference type="PANTHER" id="PTHR12360:SF12">
    <property type="entry name" value="TRANSCRIPTIONAL REPRESSOR NF-X1"/>
    <property type="match status" value="1"/>
</dbReference>
<dbReference type="CDD" id="cd06008">
    <property type="entry name" value="NF-X1-zinc-finger"/>
    <property type="match status" value="4"/>
</dbReference>
<feature type="region of interest" description="Disordered" evidence="11">
    <location>
        <begin position="1"/>
        <end position="169"/>
    </location>
</feature>
<keyword evidence="6" id="KW-0862">Zinc</keyword>
<proteinExistence type="inferred from homology"/>
<evidence type="ECO:0000256" key="8">
    <source>
        <dbReference type="ARBA" id="ARBA00023163"/>
    </source>
</evidence>
<dbReference type="SMART" id="SM00393">
    <property type="entry name" value="R3H"/>
    <property type="match status" value="1"/>
</dbReference>
<evidence type="ECO:0000256" key="3">
    <source>
        <dbReference type="ARBA" id="ARBA00022723"/>
    </source>
</evidence>
<dbReference type="PANTHER" id="PTHR12360">
    <property type="entry name" value="NUCLEAR TRANSCRIPTION FACTOR, X-BOX BINDING 1 NFX1"/>
    <property type="match status" value="1"/>
</dbReference>
<sequence>MSAPRPGLNPEATAQDSTDLRPSAARGRRQRGGQNDAGRGRGRGRNGRPAVQDGPVAQQRQQQQQPPQQSEQPTQQPAQQVQPPAQPPAHGRGRGRGGLTRGSRGGRGGGSLIAPPRMFGNQLSGSQPASVPEGQVLPNGPANGNDTPSQPSRNARRRAARAAAAQAAASEAASEAGSVASYGAPKGPPSLAPDMPTRMHEDIDSGNYDCPICLNAVTRGSKIWACSMCYHVAHFACVSAWVKQALNQGLAIDKIRCPACNTEAAAASTAANNETENSGGGAGFFGRKLCWCGKQKAAGIAPPALPPHSCGRICGRGRADCHHTCPNPCHAGPCPPCTEMGPLITCFCGKETSIKPCAAGAQRSWICGAVCDNTLACRTHKCRRTCHPDDCGACTVPMPSTCFCGKTQQDVPCKDREHAQTSANYGQLVYGGAATSSFEGTFKCDTVCGRAFDCGKHFCKKPCHAQDASPAHCPTSPDVITHCLCGKTLLSSAGAPARTSCEDPIPACDKVCDKIIKCGHACPETCHAGACPPCLKIVDASCNCGQMTSPVVCSDRAAHDNVQCETVCRSWLSCKQHRCNIVCCPGKPKAAARMKMPKRRNGVQGSTAQEEIEAEHTCLRPCGRLLKCGQHTCPQVCHKGACHSCVAYILEDMSCPCGQTVVQAPYLCGTVLPSCDADCPRPLPCGHPSIPHRCHDSQQQPCPRCQRLVSKSCLCGKLVLNRVACGADNIQCSNICGKTLKCGVHTCRLPCHAEGKCEETTDTTGEGAAVTTVCSQVCGRPKATCGHPCANPCHGADDVCSETDPCGAAIEVTCPCQRQTRKVRCNVSASDPTPTYRRPECDDECLRIQRNAQLKDALRISDDYKDEHLVYSTALMEYFMANRAFATAQEVKIRSFFGSSPSTPAEPASTTTSVSASAVPTSNEKACIFRPMKRHERQFLHLLAESFNLRSESRDEEPHRYVFLTRPRTGTPAVPNISLAESEEIYLRLRDKAKAEADEREAEAALAASLKLKEATQEAAAARNGVDATRPADRSERKRPFNAIFVPAALAATVAANSGKTAKTDGDGDSTATPTILDNDAFQTIVEAWHEQQQQQRRWALSPGLGSSSSLNKAATLNQHTVEPSGDVILRVLIQATPPAVVEQLLVFLLSYMNAWWSTDTDTDEKQLALCHVDAQYSILRMGKKSMDNTANSDDDDQWNIVAGTSSASRQDSAVGTPVNGGVGSPPTTQQPPLSTKRVVFKLRQKQKTASMTTAAAEAERKRWMAILAQQATEEEKEEEVEEEVEDQAVNEPEVEKEGEEVEKTQEVQKAETKETEDTEELRTALEQAFIGEESAPAS</sequence>
<comment type="caution">
    <text evidence="14">The sequence shown here is derived from an EMBL/GenBank/DDBJ whole genome shotgun (WGS) entry which is preliminary data.</text>
</comment>
<evidence type="ECO:0000256" key="6">
    <source>
        <dbReference type="ARBA" id="ARBA00022833"/>
    </source>
</evidence>
<keyword evidence="8" id="KW-0804">Transcription</keyword>
<evidence type="ECO:0000259" key="12">
    <source>
        <dbReference type="PROSITE" id="PS50089"/>
    </source>
</evidence>
<comment type="similarity">
    <text evidence="2">Belongs to the NFX1 family.</text>
</comment>
<feature type="compositionally biased region" description="Low complexity" evidence="11">
    <location>
        <begin position="174"/>
        <end position="184"/>
    </location>
</feature>
<feature type="compositionally biased region" description="Polar residues" evidence="11">
    <location>
        <begin position="142"/>
        <end position="151"/>
    </location>
</feature>
<evidence type="ECO:0000313" key="14">
    <source>
        <dbReference type="EMBL" id="KAL1893778.1"/>
    </source>
</evidence>
<dbReference type="Gene3D" id="3.30.1370.50">
    <property type="entry name" value="R3H-like domain"/>
    <property type="match status" value="1"/>
</dbReference>
<dbReference type="InterPro" id="IPR034078">
    <property type="entry name" value="NFX1_fam"/>
</dbReference>
<evidence type="ECO:0000259" key="13">
    <source>
        <dbReference type="PROSITE" id="PS51061"/>
    </source>
</evidence>
<feature type="region of interest" description="Disordered" evidence="11">
    <location>
        <begin position="174"/>
        <end position="193"/>
    </location>
</feature>
<keyword evidence="3" id="KW-0479">Metal-binding</keyword>
<evidence type="ECO:0000256" key="2">
    <source>
        <dbReference type="ARBA" id="ARBA00007269"/>
    </source>
</evidence>
<keyword evidence="4" id="KW-0677">Repeat</keyword>
<feature type="compositionally biased region" description="Low complexity" evidence="11">
    <location>
        <begin position="55"/>
        <end position="83"/>
    </location>
</feature>
<gene>
    <name evidence="14" type="primary">FAP1</name>
    <name evidence="14" type="ORF">Sste5346_006281</name>
</gene>
<name>A0ABR3YZV3_9PEZI</name>
<feature type="compositionally biased region" description="Acidic residues" evidence="11">
    <location>
        <begin position="1273"/>
        <end position="1301"/>
    </location>
</feature>
<evidence type="ECO:0000256" key="10">
    <source>
        <dbReference type="PROSITE-ProRule" id="PRU00175"/>
    </source>
</evidence>
<feature type="region of interest" description="Disordered" evidence="11">
    <location>
        <begin position="1205"/>
        <end position="1236"/>
    </location>
</feature>
<dbReference type="InterPro" id="IPR036867">
    <property type="entry name" value="R3H_dom_sf"/>
</dbReference>
<feature type="compositionally biased region" description="Basic and acidic residues" evidence="11">
    <location>
        <begin position="1302"/>
        <end position="1321"/>
    </location>
</feature>
<feature type="region of interest" description="Disordered" evidence="11">
    <location>
        <begin position="1271"/>
        <end position="1321"/>
    </location>
</feature>
<feature type="domain" description="R3H" evidence="13">
    <location>
        <begin position="905"/>
        <end position="968"/>
    </location>
</feature>
<dbReference type="InterPro" id="IPR001374">
    <property type="entry name" value="R3H_dom"/>
</dbReference>
<feature type="compositionally biased region" description="Gly residues" evidence="11">
    <location>
        <begin position="96"/>
        <end position="111"/>
    </location>
</feature>
<evidence type="ECO:0000256" key="11">
    <source>
        <dbReference type="SAM" id="MobiDB-lite"/>
    </source>
</evidence>
<evidence type="ECO:0000256" key="9">
    <source>
        <dbReference type="ARBA" id="ARBA00023242"/>
    </source>
</evidence>
<dbReference type="SUPFAM" id="SSF82708">
    <property type="entry name" value="R3H domain"/>
    <property type="match status" value="1"/>
</dbReference>
<evidence type="ECO:0000256" key="4">
    <source>
        <dbReference type="ARBA" id="ARBA00022737"/>
    </source>
</evidence>
<dbReference type="PROSITE" id="PS51061">
    <property type="entry name" value="R3H"/>
    <property type="match status" value="1"/>
</dbReference>
<evidence type="ECO:0000256" key="5">
    <source>
        <dbReference type="ARBA" id="ARBA00022771"/>
    </source>
</evidence>
<evidence type="ECO:0000313" key="15">
    <source>
        <dbReference type="Proteomes" id="UP001583186"/>
    </source>
</evidence>
<keyword evidence="9" id="KW-0539">Nucleus</keyword>
<accession>A0ABR3YZV3</accession>
<keyword evidence="15" id="KW-1185">Reference proteome</keyword>